<evidence type="ECO:0000256" key="1">
    <source>
        <dbReference type="SAM" id="MobiDB-lite"/>
    </source>
</evidence>
<dbReference type="OrthoDB" id="678085at2759"/>
<dbReference type="PANTHER" id="PTHR36892">
    <property type="entry name" value="OS01G0201800 PROTEIN"/>
    <property type="match status" value="1"/>
</dbReference>
<reference evidence="2 3" key="1">
    <citation type="journal article" date="2018" name="Nat. Genet.">
        <title>The Rosa genome provides new insights in the design of modern roses.</title>
        <authorList>
            <person name="Bendahmane M."/>
        </authorList>
    </citation>
    <scope>NUCLEOTIDE SEQUENCE [LARGE SCALE GENOMIC DNA]</scope>
    <source>
        <strain evidence="3">cv. Old Blush</strain>
    </source>
</reference>
<organism evidence="2 3">
    <name type="scientific">Rosa chinensis</name>
    <name type="common">China rose</name>
    <dbReference type="NCBI Taxonomy" id="74649"/>
    <lineage>
        <taxon>Eukaryota</taxon>
        <taxon>Viridiplantae</taxon>
        <taxon>Streptophyta</taxon>
        <taxon>Embryophyta</taxon>
        <taxon>Tracheophyta</taxon>
        <taxon>Spermatophyta</taxon>
        <taxon>Magnoliopsida</taxon>
        <taxon>eudicotyledons</taxon>
        <taxon>Gunneridae</taxon>
        <taxon>Pentapetalae</taxon>
        <taxon>rosids</taxon>
        <taxon>fabids</taxon>
        <taxon>Rosales</taxon>
        <taxon>Rosaceae</taxon>
        <taxon>Rosoideae</taxon>
        <taxon>Rosoideae incertae sedis</taxon>
        <taxon>Rosa</taxon>
    </lineage>
</organism>
<feature type="region of interest" description="Disordered" evidence="1">
    <location>
        <begin position="142"/>
        <end position="167"/>
    </location>
</feature>
<evidence type="ECO:0000313" key="3">
    <source>
        <dbReference type="Proteomes" id="UP000238479"/>
    </source>
</evidence>
<evidence type="ECO:0008006" key="4">
    <source>
        <dbReference type="Google" id="ProtNLM"/>
    </source>
</evidence>
<proteinExistence type="predicted"/>
<dbReference type="Proteomes" id="UP000238479">
    <property type="component" value="Chromosome 2"/>
</dbReference>
<feature type="region of interest" description="Disordered" evidence="1">
    <location>
        <begin position="372"/>
        <end position="420"/>
    </location>
</feature>
<feature type="compositionally biased region" description="Low complexity" evidence="1">
    <location>
        <begin position="868"/>
        <end position="884"/>
    </location>
</feature>
<evidence type="ECO:0000313" key="2">
    <source>
        <dbReference type="EMBL" id="PRQ52018.1"/>
    </source>
</evidence>
<dbReference type="OMA" id="LMCKICS"/>
<dbReference type="EMBL" id="PDCK01000040">
    <property type="protein sequence ID" value="PRQ52018.1"/>
    <property type="molecule type" value="Genomic_DNA"/>
</dbReference>
<comment type="caution">
    <text evidence="2">The sequence shown here is derived from an EMBL/GenBank/DDBJ whole genome shotgun (WGS) entry which is preliminary data.</text>
</comment>
<dbReference type="PANTHER" id="PTHR36892:SF1">
    <property type="entry name" value="OS05G0518200 PROTEIN"/>
    <property type="match status" value="1"/>
</dbReference>
<dbReference type="STRING" id="74649.A0A2P6S002"/>
<feature type="compositionally biased region" description="Basic and acidic residues" evidence="1">
    <location>
        <begin position="376"/>
        <end position="399"/>
    </location>
</feature>
<dbReference type="Gramene" id="PRQ52018">
    <property type="protein sequence ID" value="PRQ52018"/>
    <property type="gene ID" value="RchiOBHm_Chr2g0150941"/>
</dbReference>
<sequence>MAVAFKGFSIREYAAKMRTADVFKCCPFVDDNHDDKVMSKEQAESLLPPITVTKFKLWSHELDRIKSNLQPQQETILTLTNKESAEEIPTNDHQFPAVPERHEEVEVAEKAPGSFLCPVCKDFEGASVNAVHEHVDRCLVHTSREERRPVKRGGTAKAKSKAPKKRSIAEIFAVAPPMPTVDETNEDEVSENEEDEDQQLVVCTTTKLKAKKVKKRKKEKSVVLLEENNHFNKKINKKKNKENSCKLKQKTPVNFAKKLNKKVAIDISDAVTGRAKTPNVKYLSTQKRKVAQTSKFIPKQKKPMFTTRSILKNHVLCGQNTTFYRMEGDSQENTCGFQHSRRHVKFSGKDDILGPKKNEKSSFEHNFFSDTLASSSEKDQSADSDKEAAPIEVDRRENDVSVSTDNGIEACSKPGRKENPELLDHVGLPSFLRPHITSQEKAKHLAEKPVPASKVAATPDNNLHMFSQGYLTAAREPAYAGAPRLISALEDSCIKTQGITVSRAFGSSGKMIDHFVHPIHGVSALSSKENTGAFFEPSIRNFISNENVQGRIQFLSPSERDRISDHGLHYQSIRPPMDVVGGSYPLPQWKQRPVTFTERLLDDKFYGLPLNSHGELIQFSSRGGSGFDQLGKLNTVAGSSSSLPAYNQHFVEREVPRDNLNLFPMQNYVRENCSSHFPDRLGVTCFGSAQRPDVHQLDFGSRISHSFHPLHSDLNTFSISSTRCRQFNQVQNENIGIGGMIPKETSCPMSLNMNQPTMRLMGKDVAIGNSSRQIHGFEDGKLWMDKEIIAEHCPSSNALLNSSLKQNFHQNCYPPTTSAKLKETVSQSLGICSEQAPQSNLRMKAPEFRFPHPYQKWQSGSGFEHGSHTASRSPSSSLLHFSQSPNSPAMFNGEHNFCAPFISRTESLQSQLFGSQLPVLSTPQITYEHGILRPAETSCKQHPPHFRKSAFDFPFLNPECRENVQPSWFQNSSKAGLPPWLLHATLQQNPTITAPQVFPNTASKHLHHIMPRKNIFNAPSMHYSSEVSHSQVKRSPVPQTAVLPQHVQVIPDESPSSAMIDMSYRNRMNVKDRMKPKPFGIEDPYPCKRTKRLAVDSTNPPNIIDLEVQEKSRVVAGLSSSGDFIDEMQSNFRALDLESSQKQVSVSECLLNETQKDGFESFRIESSKVDDVGRSGPIKLSAGAKHIIKPIQNVDQDNCRPIHSTIPFVAVTNRCTEPEPQKKSTKIYKF</sequence>
<name>A0A2P6S002_ROSCH</name>
<accession>A0A2P6S002</accession>
<protein>
    <recommendedName>
        <fullName evidence="4">UBZ4-type domain-containing protein</fullName>
    </recommendedName>
</protein>
<gene>
    <name evidence="2" type="ORF">RchiOBHm_Chr2g0150941</name>
</gene>
<dbReference type="AlphaFoldDB" id="A0A2P6S002"/>
<keyword evidence="3" id="KW-1185">Reference proteome</keyword>
<feature type="region of interest" description="Disordered" evidence="1">
    <location>
        <begin position="859"/>
        <end position="884"/>
    </location>
</feature>